<dbReference type="PANTHER" id="PTHR10357:SF179">
    <property type="entry name" value="NEUTRAL AND BASIC AMINO ACID TRANSPORT PROTEIN RBAT"/>
    <property type="match status" value="1"/>
</dbReference>
<dbReference type="EC" id="3.2.1.10" evidence="5"/>
<dbReference type="FunFam" id="3.20.20.80:FF:000064">
    <property type="entry name" value="Oligo-1,6-glucosidase"/>
    <property type="match status" value="2"/>
</dbReference>
<name>A0A174GR79_9FIRM</name>
<evidence type="ECO:0000256" key="3">
    <source>
        <dbReference type="ARBA" id="ARBA00023295"/>
    </source>
</evidence>
<keyword evidence="3 5" id="KW-0326">Glycosidase</keyword>
<organism evidence="5 6">
    <name type="scientific">Faecalicatena contorta</name>
    <dbReference type="NCBI Taxonomy" id="39482"/>
    <lineage>
        <taxon>Bacteria</taxon>
        <taxon>Bacillati</taxon>
        <taxon>Bacillota</taxon>
        <taxon>Clostridia</taxon>
        <taxon>Lachnospirales</taxon>
        <taxon>Lachnospiraceae</taxon>
        <taxon>Faecalicatena</taxon>
    </lineage>
</organism>
<dbReference type="SUPFAM" id="SSF51445">
    <property type="entry name" value="(Trans)glycosidases"/>
    <property type="match status" value="1"/>
</dbReference>
<dbReference type="OrthoDB" id="9805159at2"/>
<reference evidence="5 6" key="1">
    <citation type="submission" date="2015-09" db="EMBL/GenBank/DDBJ databases">
        <authorList>
            <consortium name="Pathogen Informatics"/>
        </authorList>
    </citation>
    <scope>NUCLEOTIDE SEQUENCE [LARGE SCALE GENOMIC DNA]</scope>
    <source>
        <strain evidence="5 6">2789STDY5834876</strain>
    </source>
</reference>
<evidence type="ECO:0000256" key="1">
    <source>
        <dbReference type="ARBA" id="ARBA00008061"/>
    </source>
</evidence>
<accession>A0A174GR79</accession>
<dbReference type="InterPro" id="IPR017853">
    <property type="entry name" value="GH"/>
</dbReference>
<dbReference type="RefSeq" id="WP_055153733.1">
    <property type="nucleotide sequence ID" value="NZ_CYZU01000026.1"/>
</dbReference>
<dbReference type="Gene3D" id="3.90.400.10">
    <property type="entry name" value="Oligo-1,6-glucosidase, Domain 2"/>
    <property type="match status" value="1"/>
</dbReference>
<keyword evidence="2 5" id="KW-0378">Hydrolase</keyword>
<gene>
    <name evidence="5" type="primary">malL_2</name>
    <name evidence="5" type="ORF">ERS852491_02811</name>
</gene>
<evidence type="ECO:0000256" key="2">
    <source>
        <dbReference type="ARBA" id="ARBA00022801"/>
    </source>
</evidence>
<comment type="similarity">
    <text evidence="1">Belongs to the glycosyl hydrolase 13 family.</text>
</comment>
<evidence type="ECO:0000313" key="5">
    <source>
        <dbReference type="EMBL" id="CUO63777.1"/>
    </source>
</evidence>
<dbReference type="Proteomes" id="UP000095544">
    <property type="component" value="Unassembled WGS sequence"/>
</dbReference>
<dbReference type="STRING" id="39482.ERS852491_02811"/>
<dbReference type="PANTHER" id="PTHR10357">
    <property type="entry name" value="ALPHA-AMYLASE FAMILY MEMBER"/>
    <property type="match status" value="1"/>
</dbReference>
<dbReference type="Pfam" id="PF00128">
    <property type="entry name" value="Alpha-amylase"/>
    <property type="match status" value="1"/>
</dbReference>
<dbReference type="CDD" id="cd11333">
    <property type="entry name" value="AmyAc_SI_OligoGlu_DGase"/>
    <property type="match status" value="1"/>
</dbReference>
<dbReference type="InterPro" id="IPR006047">
    <property type="entry name" value="GH13_cat_dom"/>
</dbReference>
<dbReference type="InterPro" id="IPR045857">
    <property type="entry name" value="O16G_dom_2"/>
</dbReference>
<dbReference type="EMBL" id="CYZU01000026">
    <property type="protein sequence ID" value="CUO63777.1"/>
    <property type="molecule type" value="Genomic_DNA"/>
</dbReference>
<dbReference type="Gene3D" id="2.60.40.1180">
    <property type="entry name" value="Golgi alpha-mannosidase II"/>
    <property type="match status" value="1"/>
</dbReference>
<protein>
    <submittedName>
        <fullName evidence="5">Oligo-1,6-glucosidase</fullName>
        <ecNumber evidence="5">3.2.1.10</ecNumber>
    </submittedName>
</protein>
<dbReference type="AlphaFoldDB" id="A0A174GR79"/>
<dbReference type="FunFam" id="2.60.40.1180:FF:000007">
    <property type="entry name" value="Sucrose isomerase"/>
    <property type="match status" value="1"/>
</dbReference>
<feature type="domain" description="Glycosyl hydrolase family 13 catalytic" evidence="4">
    <location>
        <begin position="13"/>
        <end position="420"/>
    </location>
</feature>
<sequence length="560" mass="65221">MTADWWKEAVVYQIYPASFNDSNNDGFGDINGITQKLDYLCSLGIRIIWISPYFKSPYIDNGYDISDYRAIDPRFGTMEDWENMLREMHNRGLKLIMDLVVNHCSDQHKWFQEAKKSKDNPYRDYFIWKDPKPDGMPPNNWTSYFNGPAWEYEPLTNQYYLHLFSKEQPDLNWENPRLREEIYDIMHYWIGKGVDGFRLDVMHAYGKTPGLPDGRMDGTLPVGAEHFSSLPLNHAYMKEMNREVFSKYDIFTVGETDGITIDDALRYTAEAAEEVNTVFQFQHVNIDSVYEERWLADSPLPVRAFKSCLADWQRGLDLEGWNSLYLSNHDQPRQVSRFGNDETYWAESAKMLATIMHLQKGTPFVYQGEEIGMTNCPVHDISEVQDIESIHAYNEYLSQGLATREEMLAGISRRGRDNSRTPMQWNRTANAGFSENTPWLHVNKNYKEINVESQLNCEDSIYHYYRKLIHLRSQYPIVVYGSFTEFYRDSDSIFCFTRSLGNQVLLVTANMTAERVEYKVPGAVSYTKSSLYISNYPTGQSPHDCVLRPYEASAYLLVKH</sequence>
<dbReference type="Gene3D" id="3.20.20.80">
    <property type="entry name" value="Glycosidases"/>
    <property type="match status" value="1"/>
</dbReference>
<dbReference type="GO" id="GO:0004556">
    <property type="term" value="F:alpha-amylase activity"/>
    <property type="evidence" value="ECO:0007669"/>
    <property type="project" value="TreeGrafter"/>
</dbReference>
<dbReference type="GO" id="GO:0004574">
    <property type="term" value="F:oligo-1,6-glucosidase activity"/>
    <property type="evidence" value="ECO:0007669"/>
    <property type="project" value="UniProtKB-EC"/>
</dbReference>
<dbReference type="GO" id="GO:0009313">
    <property type="term" value="P:oligosaccharide catabolic process"/>
    <property type="evidence" value="ECO:0007669"/>
    <property type="project" value="TreeGrafter"/>
</dbReference>
<dbReference type="InterPro" id="IPR013780">
    <property type="entry name" value="Glyco_hydro_b"/>
</dbReference>
<dbReference type="SUPFAM" id="SSF51011">
    <property type="entry name" value="Glycosyl hydrolase domain"/>
    <property type="match status" value="1"/>
</dbReference>
<proteinExistence type="inferred from homology"/>
<evidence type="ECO:0000259" key="4">
    <source>
        <dbReference type="SMART" id="SM00642"/>
    </source>
</evidence>
<dbReference type="SMART" id="SM00642">
    <property type="entry name" value="Aamy"/>
    <property type="match status" value="1"/>
</dbReference>
<evidence type="ECO:0000313" key="6">
    <source>
        <dbReference type="Proteomes" id="UP000095544"/>
    </source>
</evidence>
<dbReference type="NCBIfam" id="NF008183">
    <property type="entry name" value="PRK10933.1"/>
    <property type="match status" value="1"/>
</dbReference>
<dbReference type="FunFam" id="3.90.400.10:FF:000002">
    <property type="entry name" value="Sucrose isomerase"/>
    <property type="match status" value="1"/>
</dbReference>